<dbReference type="Gene3D" id="2.60.120.620">
    <property type="entry name" value="q2cbj1_9rhob like domain"/>
    <property type="match status" value="1"/>
</dbReference>
<reference evidence="2" key="1">
    <citation type="submission" date="2021-01" db="EMBL/GenBank/DDBJ databases">
        <authorList>
            <person name="Corre E."/>
            <person name="Pelletier E."/>
            <person name="Niang G."/>
            <person name="Scheremetjew M."/>
            <person name="Finn R."/>
            <person name="Kale V."/>
            <person name="Holt S."/>
            <person name="Cochrane G."/>
            <person name="Meng A."/>
            <person name="Brown T."/>
            <person name="Cohen L."/>
        </authorList>
    </citation>
    <scope>NUCLEOTIDE SEQUENCE</scope>
    <source>
        <strain evidence="2">CCMP2058</strain>
    </source>
</reference>
<evidence type="ECO:0000313" key="2">
    <source>
        <dbReference type="EMBL" id="CAD8463354.1"/>
    </source>
</evidence>
<name>A0A7S0DRM3_9EUKA</name>
<dbReference type="PANTHER" id="PTHR14049:SF9">
    <property type="entry name" value="PROCOLLAGEN-PROLINE 3-DIOXYGENASE"/>
    <property type="match status" value="1"/>
</dbReference>
<evidence type="ECO:0000259" key="1">
    <source>
        <dbReference type="Pfam" id="PF13640"/>
    </source>
</evidence>
<dbReference type="EMBL" id="HBEM01032666">
    <property type="protein sequence ID" value="CAD8463354.1"/>
    <property type="molecule type" value="Transcribed_RNA"/>
</dbReference>
<dbReference type="InterPro" id="IPR044862">
    <property type="entry name" value="Pro_4_hyd_alph_FE2OG_OXY"/>
</dbReference>
<dbReference type="PANTHER" id="PTHR14049">
    <property type="entry name" value="LEPRECAN 1"/>
    <property type="match status" value="1"/>
</dbReference>
<proteinExistence type="predicted"/>
<organism evidence="2">
    <name type="scientific">Amorphochlora amoebiformis</name>
    <dbReference type="NCBI Taxonomy" id="1561963"/>
    <lineage>
        <taxon>Eukaryota</taxon>
        <taxon>Sar</taxon>
        <taxon>Rhizaria</taxon>
        <taxon>Cercozoa</taxon>
        <taxon>Chlorarachniophyceae</taxon>
        <taxon>Amorphochlora</taxon>
    </lineage>
</organism>
<dbReference type="Pfam" id="PF13640">
    <property type="entry name" value="2OG-FeII_Oxy_3"/>
    <property type="match status" value="1"/>
</dbReference>
<gene>
    <name evidence="2" type="ORF">LAMO00422_LOCUS22316</name>
</gene>
<dbReference type="InterPro" id="IPR039575">
    <property type="entry name" value="P3H"/>
</dbReference>
<sequence>MGIPSLGSLGRLALVAIAIAWVMVPADRNYSLYSRTFQHPLQVLALTFSHTMHRVYEWVQTNENWIIRPVTQAIGFPFWFHRAEFWLDILIKNVGLNWYDSSVHNTQTRMLVENFVDIDTCKTLIRLAEEYEGNSNASLHDPTLGPHSQVLQARRRPVFSFDDFQTMDPENADLVYSLQNHIHAVVSEFFGRNFSLFSANIVTRYTNQRYSMLEDQICKGHEVSPIIRTTVGDLFKCPQAFHGWGLCCLYTRTALYIDSLFSNGINLHCDAHEFRKDEYFFHKKAPQSSEYFERTHSALLYLDTDEVLQEYRGGEIFFVDSIGAHRGHDRFASFSDLLFGRVRVKPRCGNLMIYKGDEGNVHGVTPVGGKGHRHSLAMWFTDIDSIVSGLQEIAKKNRMEKCSTLRPEGAPDCEGL</sequence>
<dbReference type="GO" id="GO:0032963">
    <property type="term" value="P:collagen metabolic process"/>
    <property type="evidence" value="ECO:0007669"/>
    <property type="project" value="InterPro"/>
</dbReference>
<protein>
    <recommendedName>
        <fullName evidence="1">Prolyl 4-hydroxylase alpha subunit Fe(2+) 2OG dioxygenase domain-containing protein</fullName>
    </recommendedName>
</protein>
<accession>A0A7S0DRM3</accession>
<dbReference type="AlphaFoldDB" id="A0A7S0DRM3"/>
<feature type="domain" description="Prolyl 4-hydroxylase alpha subunit Fe(2+) 2OG dioxygenase" evidence="1">
    <location>
        <begin position="267"/>
        <end position="380"/>
    </location>
</feature>